<name>A0A086TG92_HAPC1</name>
<feature type="domain" description="Hypervirulence associated protein TUDOR" evidence="2">
    <location>
        <begin position="233"/>
        <end position="294"/>
    </location>
</feature>
<evidence type="ECO:0000259" key="2">
    <source>
        <dbReference type="Pfam" id="PF11160"/>
    </source>
</evidence>
<dbReference type="InterPro" id="IPR021487">
    <property type="entry name" value="DUF3140"/>
</dbReference>
<dbReference type="Proteomes" id="UP000029964">
    <property type="component" value="Unassembled WGS sequence"/>
</dbReference>
<feature type="region of interest" description="Disordered" evidence="1">
    <location>
        <begin position="90"/>
        <end position="249"/>
    </location>
</feature>
<proteinExistence type="predicted"/>
<protein>
    <recommendedName>
        <fullName evidence="2">Hypervirulence associated protein TUDOR domain-containing protein</fullName>
    </recommendedName>
</protein>
<dbReference type="AlphaFoldDB" id="A0A086TG92"/>
<dbReference type="Pfam" id="PF11160">
    <property type="entry name" value="Hva1_TUDOR"/>
    <property type="match status" value="1"/>
</dbReference>
<dbReference type="InterPro" id="IPR021331">
    <property type="entry name" value="Hva1_TUDOR"/>
</dbReference>
<sequence>MKDEKEVTREFNQLVNMTASELEEWLKSKDSRSAGWPKDDGQDGGESVGHDSGRKIVEILRSNPDKTPEKYTADQIQHMRKVVSYCKRHLAQEGKGNNEKTVEEVEKTKSYASLKNWGHDVVKERRGNVADKAEGDSEEGEEGEQTGAKRKKSAQAGTTANKRRQTRQSKTSGKDSQGDADEKDDEELGNEPNSKHTSSNTSDDDDGDDNDDDDQAEINGTSSHSPKNGPSPGDKVSWKWGRGTAEGKVVDVKDEKTTITTKRGNKVSRHGDSEDPAVVLDTGKSKAVKATHELI</sequence>
<feature type="compositionally biased region" description="Basic and acidic residues" evidence="1">
    <location>
        <begin position="117"/>
        <end position="135"/>
    </location>
</feature>
<evidence type="ECO:0000256" key="1">
    <source>
        <dbReference type="SAM" id="MobiDB-lite"/>
    </source>
</evidence>
<comment type="caution">
    <text evidence="3">The sequence shown here is derived from an EMBL/GenBank/DDBJ whole genome shotgun (WGS) entry which is preliminary data.</text>
</comment>
<dbReference type="PANTHER" id="PTHR40630:SF1">
    <property type="entry name" value="DNA-BINDING PROTEIN"/>
    <property type="match status" value="1"/>
</dbReference>
<dbReference type="PANTHER" id="PTHR40630">
    <property type="entry name" value="POSSIBLE DNA-BINDING PROTEIN"/>
    <property type="match status" value="1"/>
</dbReference>
<organism evidence="3 4">
    <name type="scientific">Hapsidospora chrysogenum (strain ATCC 11550 / CBS 779.69 / DSM 880 / IAM 14645 / JCM 23072 / IMI 49137)</name>
    <name type="common">Acremonium chrysogenum</name>
    <dbReference type="NCBI Taxonomy" id="857340"/>
    <lineage>
        <taxon>Eukaryota</taxon>
        <taxon>Fungi</taxon>
        <taxon>Dikarya</taxon>
        <taxon>Ascomycota</taxon>
        <taxon>Pezizomycotina</taxon>
        <taxon>Sordariomycetes</taxon>
        <taxon>Hypocreomycetidae</taxon>
        <taxon>Hypocreales</taxon>
        <taxon>Bionectriaceae</taxon>
        <taxon>Hapsidospora</taxon>
    </lineage>
</organism>
<feature type="compositionally biased region" description="Polar residues" evidence="1">
    <location>
        <begin position="191"/>
        <end position="201"/>
    </location>
</feature>
<reference evidence="4" key="1">
    <citation type="journal article" date="2014" name="Genome Announc.">
        <title>Genome sequence and annotation of Acremonium chrysogenum, producer of the beta-lactam antibiotic cephalosporin C.</title>
        <authorList>
            <person name="Terfehr D."/>
            <person name="Dahlmann T.A."/>
            <person name="Specht T."/>
            <person name="Zadra I."/>
            <person name="Kuernsteiner H."/>
            <person name="Kueck U."/>
        </authorList>
    </citation>
    <scope>NUCLEOTIDE SEQUENCE [LARGE SCALE GENOMIC DNA]</scope>
    <source>
        <strain evidence="4">ATCC 11550 / CBS 779.69 / DSM 880 / IAM 14645 / JCM 23072 / IMI 49137</strain>
    </source>
</reference>
<dbReference type="OrthoDB" id="2131339at2759"/>
<gene>
    <name evidence="3" type="ORF">ACRE_008390</name>
</gene>
<feature type="compositionally biased region" description="Acidic residues" evidence="1">
    <location>
        <begin position="202"/>
        <end position="216"/>
    </location>
</feature>
<evidence type="ECO:0000313" key="4">
    <source>
        <dbReference type="Proteomes" id="UP000029964"/>
    </source>
</evidence>
<feature type="region of interest" description="Disordered" evidence="1">
    <location>
        <begin position="26"/>
        <end position="55"/>
    </location>
</feature>
<dbReference type="STRING" id="857340.A0A086TG92"/>
<feature type="compositionally biased region" description="Polar residues" evidence="1">
    <location>
        <begin position="218"/>
        <end position="228"/>
    </location>
</feature>
<dbReference type="EMBL" id="JPKY01000004">
    <property type="protein sequence ID" value="KFH48374.1"/>
    <property type="molecule type" value="Genomic_DNA"/>
</dbReference>
<keyword evidence="4" id="KW-1185">Reference proteome</keyword>
<evidence type="ECO:0000313" key="3">
    <source>
        <dbReference type="EMBL" id="KFH48374.1"/>
    </source>
</evidence>
<dbReference type="HOGENOM" id="CLU_077179_0_0_1"/>
<feature type="compositionally biased region" description="Basic and acidic residues" evidence="1">
    <location>
        <begin position="90"/>
        <end position="109"/>
    </location>
</feature>
<accession>A0A086TG92</accession>
<dbReference type="Pfam" id="PF11338">
    <property type="entry name" value="DUF3140"/>
    <property type="match status" value="1"/>
</dbReference>
<feature type="compositionally biased region" description="Acidic residues" evidence="1">
    <location>
        <begin position="178"/>
        <end position="189"/>
    </location>
</feature>
<feature type="compositionally biased region" description="Basic and acidic residues" evidence="1">
    <location>
        <begin position="26"/>
        <end position="41"/>
    </location>
</feature>